<protein>
    <submittedName>
        <fullName evidence="1">Uncharacterized protein</fullName>
    </submittedName>
</protein>
<name>A0A0F8ZAM7_9ZZZZ</name>
<proteinExistence type="predicted"/>
<sequence>MTTDVNSYSSRRLYFDNLKLVPVSTNYYPFDQEKYRDMWHVPGRTIMSTDALVTLANKKRVAISIVEQEGVSTSTTRLN</sequence>
<reference evidence="1" key="1">
    <citation type="journal article" date="2015" name="Nature">
        <title>Complex archaea that bridge the gap between prokaryotes and eukaryotes.</title>
        <authorList>
            <person name="Spang A."/>
            <person name="Saw J.H."/>
            <person name="Jorgensen S.L."/>
            <person name="Zaremba-Niedzwiedzka K."/>
            <person name="Martijn J."/>
            <person name="Lind A.E."/>
            <person name="van Eijk R."/>
            <person name="Schleper C."/>
            <person name="Guy L."/>
            <person name="Ettema T.J."/>
        </authorList>
    </citation>
    <scope>NUCLEOTIDE SEQUENCE</scope>
</reference>
<accession>A0A0F8ZAM7</accession>
<evidence type="ECO:0000313" key="1">
    <source>
        <dbReference type="EMBL" id="KKK82970.1"/>
    </source>
</evidence>
<dbReference type="EMBL" id="LAZR01052436">
    <property type="protein sequence ID" value="KKK82970.1"/>
    <property type="molecule type" value="Genomic_DNA"/>
</dbReference>
<dbReference type="AlphaFoldDB" id="A0A0F8ZAM7"/>
<gene>
    <name evidence="1" type="ORF">LCGC14_2798090</name>
</gene>
<comment type="caution">
    <text evidence="1">The sequence shown here is derived from an EMBL/GenBank/DDBJ whole genome shotgun (WGS) entry which is preliminary data.</text>
</comment>
<organism evidence="1">
    <name type="scientific">marine sediment metagenome</name>
    <dbReference type="NCBI Taxonomy" id="412755"/>
    <lineage>
        <taxon>unclassified sequences</taxon>
        <taxon>metagenomes</taxon>
        <taxon>ecological metagenomes</taxon>
    </lineage>
</organism>